<evidence type="ECO:0000313" key="8">
    <source>
        <dbReference type="WBParaSite" id="SMUV_0000060001-mRNA-1"/>
    </source>
</evidence>
<dbReference type="GO" id="GO:0015031">
    <property type="term" value="P:protein transport"/>
    <property type="evidence" value="ECO:0007669"/>
    <property type="project" value="UniProtKB-KW"/>
</dbReference>
<dbReference type="WBParaSite" id="SMUV_0000060001-mRNA-1">
    <property type="protein sequence ID" value="SMUV_0000060001-mRNA-1"/>
    <property type="gene ID" value="SMUV_0000060001"/>
</dbReference>
<evidence type="ECO:0000256" key="1">
    <source>
        <dbReference type="ARBA" id="ARBA00006756"/>
    </source>
</evidence>
<name>A0A0N5A934_9BILA</name>
<organism evidence="7 8">
    <name type="scientific">Syphacia muris</name>
    <dbReference type="NCBI Taxonomy" id="451379"/>
    <lineage>
        <taxon>Eukaryota</taxon>
        <taxon>Metazoa</taxon>
        <taxon>Ecdysozoa</taxon>
        <taxon>Nematoda</taxon>
        <taxon>Chromadorea</taxon>
        <taxon>Rhabditida</taxon>
        <taxon>Spirurina</taxon>
        <taxon>Oxyuridomorpha</taxon>
        <taxon>Oxyuroidea</taxon>
        <taxon>Oxyuridae</taxon>
        <taxon>Syphacia</taxon>
    </lineage>
</organism>
<dbReference type="GO" id="GO:0006887">
    <property type="term" value="P:exocytosis"/>
    <property type="evidence" value="ECO:0007669"/>
    <property type="project" value="UniProtKB-KW"/>
</dbReference>
<evidence type="ECO:0000256" key="5">
    <source>
        <dbReference type="RuleBase" id="RU365026"/>
    </source>
</evidence>
<sequence length="645" mass="73249">MQSDSKLGGIGTGVIGTVNTEKKTTSFSVNGKLKQDDEWLKSLQENLIKSKELRNQIVTMLDNFESRLKTLDENVIPLHNKTALLQKRQTNLAKVLKTIDAMQQFYGRATELENAIREGSASIDRESYIEKMDQMADAIAFFSKHSTYQQQLESMKLTFESGCVTLEKEFRNVVQADSIPADPAQVVECLDQDYEVIPARLKEIVTLRDSKRISQLAKWLLNRNPNGSLVQNYVSIRGENMLRTLAQVFQLSERSVKHQSVMTTKASSISLKQALKRATGRSSERFGRDWRTSDESVSSIILGFGSLLALIQIETEVMSTTIGDLSTEAQIQRVMFVQSLKTTIERSVKIFDALDCSLIPILPLLKHINMHYNQLTSLSSNVMGDSSYEDFVLKVRTRCCHLLDDFLDRLTNDTNKFVPPDGNVHHVTSNTLSFLSSLMEYRQTVAQLLMLSSSNSNSTYLLPRLFARILSALGLNLKNKADNYGTDETLSAVFLLNNNNYIHHVLQNDGMFVVVCEHNTEVQSFYKSEINAYKEKYLQSWNRVFSPLLHDTGNPIEDKQGFRSALIMFNNEFEKVIATQKGYCISDVKVAQNVKERIKKLVVEPYTEFYTRLTHSAFSKNLEKYVKFTPDSLEIVIDRLFDVSG</sequence>
<dbReference type="AlphaFoldDB" id="A0A0N5A934"/>
<dbReference type="SUPFAM" id="SSF74788">
    <property type="entry name" value="Cullin repeat-like"/>
    <property type="match status" value="1"/>
</dbReference>
<dbReference type="Gene3D" id="1.20.1280.170">
    <property type="entry name" value="Exocyst complex component Exo70"/>
    <property type="match status" value="1"/>
</dbReference>
<dbReference type="Proteomes" id="UP000046393">
    <property type="component" value="Unplaced"/>
</dbReference>
<proteinExistence type="inferred from homology"/>
<dbReference type="InterPro" id="IPR004140">
    <property type="entry name" value="Exo70"/>
</dbReference>
<evidence type="ECO:0000313" key="7">
    <source>
        <dbReference type="Proteomes" id="UP000046393"/>
    </source>
</evidence>
<keyword evidence="7" id="KW-1185">Reference proteome</keyword>
<dbReference type="InterPro" id="IPR016159">
    <property type="entry name" value="Cullin_repeat-like_dom_sf"/>
</dbReference>
<dbReference type="GO" id="GO:0000145">
    <property type="term" value="C:exocyst"/>
    <property type="evidence" value="ECO:0007669"/>
    <property type="project" value="InterPro"/>
</dbReference>
<accession>A0A0N5A934</accession>
<dbReference type="PANTHER" id="PTHR12542:SF41">
    <property type="entry name" value="EXOCYST COMPLEX COMPONENT 7"/>
    <property type="match status" value="1"/>
</dbReference>
<evidence type="ECO:0000256" key="3">
    <source>
        <dbReference type="ARBA" id="ARBA00022483"/>
    </source>
</evidence>
<reference evidence="8" key="1">
    <citation type="submission" date="2017-02" db="UniProtKB">
        <authorList>
            <consortium name="WormBaseParasite"/>
        </authorList>
    </citation>
    <scope>IDENTIFICATION</scope>
</reference>
<keyword evidence="3 5" id="KW-0268">Exocytosis</keyword>
<protein>
    <recommendedName>
        <fullName evidence="4 5">Exocyst complex component 7</fullName>
    </recommendedName>
    <alternativeName>
        <fullName evidence="5">Exocyst complex component Exo70</fullName>
    </alternativeName>
</protein>
<feature type="domain" description="Exocyst complex subunit Exo70 C-terminal" evidence="6">
    <location>
        <begin position="335"/>
        <end position="638"/>
    </location>
</feature>
<keyword evidence="5" id="KW-0653">Protein transport</keyword>
<comment type="similarity">
    <text evidence="1 5">Belongs to the EXO70 family.</text>
</comment>
<evidence type="ECO:0000256" key="4">
    <source>
        <dbReference type="ARBA" id="ARBA00026169"/>
    </source>
</evidence>
<comment type="function">
    <text evidence="5">Component of the exocyst complex involved in the docking of exocytic vesicles with fusion sites on the plasma membrane.</text>
</comment>
<dbReference type="STRING" id="451379.A0A0N5A934"/>
<keyword evidence="2 5" id="KW-0813">Transport</keyword>
<dbReference type="Pfam" id="PF03081">
    <property type="entry name" value="Exo70_C"/>
    <property type="match status" value="1"/>
</dbReference>
<evidence type="ECO:0000256" key="2">
    <source>
        <dbReference type="ARBA" id="ARBA00022448"/>
    </source>
</evidence>
<dbReference type="Pfam" id="PF20669">
    <property type="entry name" value="Exo70_N"/>
    <property type="match status" value="1"/>
</dbReference>
<dbReference type="PANTHER" id="PTHR12542">
    <property type="entry name" value="EXOCYST COMPLEX PROTEIN EXO70"/>
    <property type="match status" value="1"/>
</dbReference>
<dbReference type="InterPro" id="IPR046364">
    <property type="entry name" value="Exo70_C"/>
</dbReference>
<dbReference type="GO" id="GO:0005546">
    <property type="term" value="F:phosphatidylinositol-4,5-bisphosphate binding"/>
    <property type="evidence" value="ECO:0007669"/>
    <property type="project" value="InterPro"/>
</dbReference>
<evidence type="ECO:0000259" key="6">
    <source>
        <dbReference type="Pfam" id="PF03081"/>
    </source>
</evidence>